<protein>
    <submittedName>
        <fullName evidence="2">Uncharacterized protein</fullName>
    </submittedName>
</protein>
<evidence type="ECO:0000313" key="2">
    <source>
        <dbReference type="EMBL" id="CAD9600512.1"/>
    </source>
</evidence>
<gene>
    <name evidence="2" type="ORF">BRAN1462_LOCUS37786</name>
</gene>
<dbReference type="EMBL" id="HBGW01059357">
    <property type="protein sequence ID" value="CAD9600512.1"/>
    <property type="molecule type" value="Transcribed_RNA"/>
</dbReference>
<sequence length="119" mass="13098">MDAKWASCRWSGEQRRAGRAGAPPAWGAHDAQSPNKAIVAQQDISTYKAFLIARAAAEAHQRNINTGIESLDWQYADPECGLWSCEQCPGWYCEACMATTMNPDAKFCCYCGRLFDVGA</sequence>
<accession>A0A7S2LBI0</accession>
<dbReference type="AlphaFoldDB" id="A0A7S2LBI0"/>
<organism evidence="2">
    <name type="scientific">Zooxanthella nutricula</name>
    <dbReference type="NCBI Taxonomy" id="1333877"/>
    <lineage>
        <taxon>Eukaryota</taxon>
        <taxon>Sar</taxon>
        <taxon>Alveolata</taxon>
        <taxon>Dinophyceae</taxon>
        <taxon>Peridiniales</taxon>
        <taxon>Peridiniales incertae sedis</taxon>
        <taxon>Zooxanthella</taxon>
    </lineage>
</organism>
<evidence type="ECO:0000256" key="1">
    <source>
        <dbReference type="SAM" id="MobiDB-lite"/>
    </source>
</evidence>
<name>A0A7S2LBI0_9DINO</name>
<proteinExistence type="predicted"/>
<reference evidence="2" key="1">
    <citation type="submission" date="2021-01" db="EMBL/GenBank/DDBJ databases">
        <authorList>
            <person name="Corre E."/>
            <person name="Pelletier E."/>
            <person name="Niang G."/>
            <person name="Scheremetjew M."/>
            <person name="Finn R."/>
            <person name="Kale V."/>
            <person name="Holt S."/>
            <person name="Cochrane G."/>
            <person name="Meng A."/>
            <person name="Brown T."/>
            <person name="Cohen L."/>
        </authorList>
    </citation>
    <scope>NUCLEOTIDE SEQUENCE</scope>
    <source>
        <strain evidence="2">RCC3387</strain>
    </source>
</reference>
<feature type="region of interest" description="Disordered" evidence="1">
    <location>
        <begin position="1"/>
        <end position="34"/>
    </location>
</feature>
<feature type="compositionally biased region" description="Low complexity" evidence="1">
    <location>
        <begin position="19"/>
        <end position="28"/>
    </location>
</feature>